<keyword evidence="1" id="KW-1133">Transmembrane helix</keyword>
<evidence type="ECO:0000256" key="1">
    <source>
        <dbReference type="SAM" id="Phobius"/>
    </source>
</evidence>
<feature type="transmembrane region" description="Helical" evidence="1">
    <location>
        <begin position="203"/>
        <end position="224"/>
    </location>
</feature>
<dbReference type="EMBL" id="CP102173">
    <property type="protein sequence ID" value="UUP14956.1"/>
    <property type="molecule type" value="Genomic_DNA"/>
</dbReference>
<evidence type="ECO:0000313" key="3">
    <source>
        <dbReference type="Proteomes" id="UP001316184"/>
    </source>
</evidence>
<reference evidence="2 3" key="1">
    <citation type="submission" date="2022-08" db="EMBL/GenBank/DDBJ databases">
        <title>novel species in genus Aeromicrobium.</title>
        <authorList>
            <person name="Ye L."/>
        </authorList>
    </citation>
    <scope>NUCLEOTIDE SEQUENCE [LARGE SCALE GENOMIC DNA]</scope>
    <source>
        <strain evidence="3">zg-Y1379</strain>
    </source>
</reference>
<feature type="transmembrane region" description="Helical" evidence="1">
    <location>
        <begin position="269"/>
        <end position="291"/>
    </location>
</feature>
<dbReference type="Pfam" id="PF10951">
    <property type="entry name" value="DUF2776"/>
    <property type="match status" value="1"/>
</dbReference>
<feature type="transmembrane region" description="Helical" evidence="1">
    <location>
        <begin position="119"/>
        <end position="140"/>
    </location>
</feature>
<accession>A0ABY5MCQ8</accession>
<name>A0ABY5MCQ8_9ACTN</name>
<protein>
    <submittedName>
        <fullName evidence="2">DUF2776 domain-containing protein</fullName>
    </submittedName>
</protein>
<feature type="transmembrane region" description="Helical" evidence="1">
    <location>
        <begin position="236"/>
        <end position="257"/>
    </location>
</feature>
<keyword evidence="1" id="KW-0812">Transmembrane</keyword>
<gene>
    <name evidence="2" type="ORF">NQV15_06505</name>
</gene>
<sequence length="361" mass="38131">MTEGRGGMNYWVSVIFRAIPLAMMGVCIGFGAYVWNDGDAAGNFVAGRVVTFLGAICLCLFCTAATIIRQLIGRFNTIDRVLYPALGYLAAIGTVAYGINLFSGVSGSGQSPEYVAGHVILGIGLICGCVATVATASIKFSMIPANSARPVGDRTTPSGAFSRGAVVVLAALPVLMAAVAWAFGIGNLLLTTSPSRFTVGHVVSGLAMICTSLIGLVWSILRQVQDTYGPRDRDGWPWLVIMMGTLSMVWGVVLLILDNEPYYRTPGFVMTGLGLVCFSILSKVGLLALVWRRTFALANRVPLIPVVTALSCLFLAAFVFQAAVTDTNVFIAARVLVGLGAICFTLYSIVSILESGTSKSK</sequence>
<dbReference type="InterPro" id="IPR021240">
    <property type="entry name" value="DUF2776"/>
</dbReference>
<evidence type="ECO:0000313" key="2">
    <source>
        <dbReference type="EMBL" id="UUP14956.1"/>
    </source>
</evidence>
<dbReference type="Proteomes" id="UP001316184">
    <property type="component" value="Chromosome"/>
</dbReference>
<feature type="transmembrane region" description="Helical" evidence="1">
    <location>
        <begin position="303"/>
        <end position="324"/>
    </location>
</feature>
<keyword evidence="1" id="KW-0472">Membrane</keyword>
<keyword evidence="3" id="KW-1185">Reference proteome</keyword>
<dbReference type="RefSeq" id="WP_232398956.1">
    <property type="nucleotide sequence ID" value="NZ_CP102173.1"/>
</dbReference>
<feature type="transmembrane region" description="Helical" evidence="1">
    <location>
        <begin position="330"/>
        <end position="353"/>
    </location>
</feature>
<feature type="transmembrane region" description="Helical" evidence="1">
    <location>
        <begin position="45"/>
        <end position="68"/>
    </location>
</feature>
<feature type="transmembrane region" description="Helical" evidence="1">
    <location>
        <begin position="80"/>
        <end position="99"/>
    </location>
</feature>
<proteinExistence type="predicted"/>
<organism evidence="2 3">
    <name type="scientific">Aeromicrobium wangtongii</name>
    <dbReference type="NCBI Taxonomy" id="2969247"/>
    <lineage>
        <taxon>Bacteria</taxon>
        <taxon>Bacillati</taxon>
        <taxon>Actinomycetota</taxon>
        <taxon>Actinomycetes</taxon>
        <taxon>Propionibacteriales</taxon>
        <taxon>Nocardioidaceae</taxon>
        <taxon>Aeromicrobium</taxon>
    </lineage>
</organism>
<feature type="transmembrane region" description="Helical" evidence="1">
    <location>
        <begin position="12"/>
        <end position="33"/>
    </location>
</feature>
<feature type="transmembrane region" description="Helical" evidence="1">
    <location>
        <begin position="161"/>
        <end position="183"/>
    </location>
</feature>